<dbReference type="Pfam" id="PF14446">
    <property type="entry name" value="Prok-RING_1"/>
    <property type="match status" value="1"/>
</dbReference>
<dbReference type="Proteomes" id="UP000315017">
    <property type="component" value="Chromosome"/>
</dbReference>
<reference evidence="1 2" key="1">
    <citation type="submission" date="2019-02" db="EMBL/GenBank/DDBJ databases">
        <title>Deep-cultivation of Planctomycetes and their phenomic and genomic characterization uncovers novel biology.</title>
        <authorList>
            <person name="Wiegand S."/>
            <person name="Jogler M."/>
            <person name="Boedeker C."/>
            <person name="Pinto D."/>
            <person name="Vollmers J."/>
            <person name="Rivas-Marin E."/>
            <person name="Kohn T."/>
            <person name="Peeters S.H."/>
            <person name="Heuer A."/>
            <person name="Rast P."/>
            <person name="Oberbeckmann S."/>
            <person name="Bunk B."/>
            <person name="Jeske O."/>
            <person name="Meyerdierks A."/>
            <person name="Storesund J.E."/>
            <person name="Kallscheuer N."/>
            <person name="Luecker S."/>
            <person name="Lage O.M."/>
            <person name="Pohl T."/>
            <person name="Merkel B.J."/>
            <person name="Hornburger P."/>
            <person name="Mueller R.-W."/>
            <person name="Bruemmer F."/>
            <person name="Labrenz M."/>
            <person name="Spormann A.M."/>
            <person name="Op den Camp H."/>
            <person name="Overmann J."/>
            <person name="Amann R."/>
            <person name="Jetten M.S.M."/>
            <person name="Mascher T."/>
            <person name="Medema M.H."/>
            <person name="Devos D.P."/>
            <person name="Kaster A.-K."/>
            <person name="Ovreas L."/>
            <person name="Rohde M."/>
            <person name="Galperin M.Y."/>
            <person name="Jogler C."/>
        </authorList>
    </citation>
    <scope>NUCLEOTIDE SEQUENCE [LARGE SCALE GENOMIC DNA]</scope>
    <source>
        <strain evidence="1 2">ETA_A8</strain>
    </source>
</reference>
<organism evidence="1 2">
    <name type="scientific">Anatilimnocola aggregata</name>
    <dbReference type="NCBI Taxonomy" id="2528021"/>
    <lineage>
        <taxon>Bacteria</taxon>
        <taxon>Pseudomonadati</taxon>
        <taxon>Planctomycetota</taxon>
        <taxon>Planctomycetia</taxon>
        <taxon>Pirellulales</taxon>
        <taxon>Pirellulaceae</taxon>
        <taxon>Anatilimnocola</taxon>
    </lineage>
</organism>
<accession>A0A517YLL9</accession>
<proteinExistence type="predicted"/>
<dbReference type="KEGG" id="aagg:ETAA8_62530"/>
<sequence>MECIGVLLLVGLVVVLAAFGVFSQTAARFERWNSALAAVAQRFGGTLTRGGWFSNPMLRIPYGTTYARLSVYAMPGSSGRKCLEMIVQWSDIDVFVALVPRLTRRQIAVDLRNFSEVEFDWDDFRARWTVWAEAADEARLLLSTGVRVQLERVSKSPDASETVVLVYPGWLVVRKVWESSRTHDLERYVEMSLGLYDQLLLTKSEGIEFVASDEPQIIDQANCHICGERMLGEIVVCRRCQTPHHRDCWEYAGGCATYGCRETIYLVPRRGISQPAPASDELPPGRPSKPR</sequence>
<dbReference type="InterPro" id="IPR039522">
    <property type="entry name" value="RING_finger_1_prok"/>
</dbReference>
<evidence type="ECO:0000313" key="1">
    <source>
        <dbReference type="EMBL" id="QDU31100.1"/>
    </source>
</evidence>
<name>A0A517YLL9_9BACT</name>
<gene>
    <name evidence="1" type="ORF">ETAA8_62530</name>
</gene>
<evidence type="ECO:0000313" key="2">
    <source>
        <dbReference type="Proteomes" id="UP000315017"/>
    </source>
</evidence>
<dbReference type="EMBL" id="CP036274">
    <property type="protein sequence ID" value="QDU31100.1"/>
    <property type="molecule type" value="Genomic_DNA"/>
</dbReference>
<protein>
    <recommendedName>
        <fullName evidence="3">Phorbol-ester/DAG-type domain-containing protein</fullName>
    </recommendedName>
</protein>
<dbReference type="AlphaFoldDB" id="A0A517YLL9"/>
<evidence type="ECO:0008006" key="3">
    <source>
        <dbReference type="Google" id="ProtNLM"/>
    </source>
</evidence>
<keyword evidence="2" id="KW-1185">Reference proteome</keyword>